<proteinExistence type="predicted"/>
<gene>
    <name evidence="2" type="ORF">RF55_9740</name>
</gene>
<feature type="region of interest" description="Disordered" evidence="1">
    <location>
        <begin position="33"/>
        <end position="96"/>
    </location>
</feature>
<evidence type="ECO:0000313" key="3">
    <source>
        <dbReference type="Proteomes" id="UP000036403"/>
    </source>
</evidence>
<dbReference type="EMBL" id="LBMM01006568">
    <property type="protein sequence ID" value="KMQ90503.1"/>
    <property type="molecule type" value="Genomic_DNA"/>
</dbReference>
<keyword evidence="3" id="KW-1185">Reference proteome</keyword>
<sequence>MRGRVEEGRRIGDMLVEEGRAVRIRRGGKTPLEAALVSKRSSSHVSERGKRARKSQRERKRELGEARRMEVVGPTPVEKTKGEAGGERRGRGGGGG</sequence>
<comment type="caution">
    <text evidence="2">The sequence shown here is derived from an EMBL/GenBank/DDBJ whole genome shotgun (WGS) entry which is preliminary data.</text>
</comment>
<feature type="compositionally biased region" description="Basic and acidic residues" evidence="1">
    <location>
        <begin position="59"/>
        <end position="70"/>
    </location>
</feature>
<dbReference type="PaxDb" id="67767-A0A0J7KJA0"/>
<evidence type="ECO:0000256" key="1">
    <source>
        <dbReference type="SAM" id="MobiDB-lite"/>
    </source>
</evidence>
<name>A0A0J7KJA0_LASNI</name>
<dbReference type="AlphaFoldDB" id="A0A0J7KJA0"/>
<organism evidence="2 3">
    <name type="scientific">Lasius niger</name>
    <name type="common">Black garden ant</name>
    <dbReference type="NCBI Taxonomy" id="67767"/>
    <lineage>
        <taxon>Eukaryota</taxon>
        <taxon>Metazoa</taxon>
        <taxon>Ecdysozoa</taxon>
        <taxon>Arthropoda</taxon>
        <taxon>Hexapoda</taxon>
        <taxon>Insecta</taxon>
        <taxon>Pterygota</taxon>
        <taxon>Neoptera</taxon>
        <taxon>Endopterygota</taxon>
        <taxon>Hymenoptera</taxon>
        <taxon>Apocrita</taxon>
        <taxon>Aculeata</taxon>
        <taxon>Formicoidea</taxon>
        <taxon>Formicidae</taxon>
        <taxon>Formicinae</taxon>
        <taxon>Lasius</taxon>
        <taxon>Lasius</taxon>
    </lineage>
</organism>
<feature type="compositionally biased region" description="Basic and acidic residues" evidence="1">
    <location>
        <begin position="78"/>
        <end position="90"/>
    </location>
</feature>
<dbReference type="Proteomes" id="UP000036403">
    <property type="component" value="Unassembled WGS sequence"/>
</dbReference>
<accession>A0A0J7KJA0</accession>
<evidence type="ECO:0000313" key="2">
    <source>
        <dbReference type="EMBL" id="KMQ90503.1"/>
    </source>
</evidence>
<protein>
    <submittedName>
        <fullName evidence="2">Uncharacterized protein</fullName>
    </submittedName>
</protein>
<reference evidence="2 3" key="1">
    <citation type="submission" date="2015-04" db="EMBL/GenBank/DDBJ databases">
        <title>Lasius niger genome sequencing.</title>
        <authorList>
            <person name="Konorov E.A."/>
            <person name="Nikitin M.A."/>
            <person name="Kirill M.V."/>
            <person name="Chang P."/>
        </authorList>
    </citation>
    <scope>NUCLEOTIDE SEQUENCE [LARGE SCALE GENOMIC DNA]</scope>
    <source>
        <tissue evidence="2">Whole</tissue>
    </source>
</reference>